<feature type="transmembrane region" description="Helical" evidence="5">
    <location>
        <begin position="6"/>
        <end position="25"/>
    </location>
</feature>
<evidence type="ECO:0000256" key="2">
    <source>
        <dbReference type="ARBA" id="ARBA00022723"/>
    </source>
</evidence>
<dbReference type="SUPFAM" id="SSF48264">
    <property type="entry name" value="Cytochrome P450"/>
    <property type="match status" value="1"/>
</dbReference>
<keyword evidence="2 4" id="KW-0479">Metal-binding</keyword>
<feature type="binding site" description="axial binding residue" evidence="4">
    <location>
        <position position="498"/>
    </location>
    <ligand>
        <name>heme</name>
        <dbReference type="ChEBI" id="CHEBI:30413"/>
    </ligand>
    <ligandPart>
        <name>Fe</name>
        <dbReference type="ChEBI" id="CHEBI:18248"/>
    </ligandPart>
</feature>
<sequence length="558" mass="61935">MSSPSPWQVMTAISAVAGYVATTAFHPQWSTASFVSYFVGSWVVSFFGWAFWKVILWPKVFSPLRDLPEPKNLSWYNGQWAKIKALPNGSPMQEWAATVPHNGVIRYLGLLNQERLLVISPKALAEVLVTKNYEFCKPSSVRFALSRVLGFGILMAEGDEHKTQRRNLMPAFAFRHIKDLYPIFWAKSREGVHAMARQIELDAAQDPSSSKAGFLEISSWASRITLDIIGVAGLGRDFGAIADPTSPLFQTYKTVFKPSRGAQLLNMLGLLLPSWVVSRIPVQRNSDMRGASITIRRTCAELIREKKERMAREKERADVDILSVALESGGFTDENLVDQLMTFLAAGHETTASSTTWAIYLLCRYPEVQARLRREVRERLPGVDGGDAAATISSLDVDRMPYLNAVCSEVLRYYAPVPMTFREAAVDTTIQGHPVPKGTRIVLSASAVNKELALWGPDARQFNPDRWLPKYDGDKGAAAGGATSNYAFMTFLHGPRSCIGSSFARAEFACLLAALVGKMEFELRYPEDGDEDKLEIKSGVTSRPAKGMHVKVRVLDGW</sequence>
<dbReference type="InterPro" id="IPR001128">
    <property type="entry name" value="Cyt_P450"/>
</dbReference>
<dbReference type="OrthoDB" id="1470350at2759"/>
<dbReference type="PANTHER" id="PTHR24305">
    <property type="entry name" value="CYTOCHROME P450"/>
    <property type="match status" value="1"/>
</dbReference>
<gene>
    <name evidence="6" type="ORF">M406DRAFT_292237</name>
</gene>
<accession>A0A9P5CPA8</accession>
<keyword evidence="5" id="KW-1133">Transmembrane helix</keyword>
<keyword evidence="5" id="KW-0472">Membrane</keyword>
<evidence type="ECO:0000256" key="1">
    <source>
        <dbReference type="ARBA" id="ARBA00022617"/>
    </source>
</evidence>
<dbReference type="PRINTS" id="PR00463">
    <property type="entry name" value="EP450I"/>
</dbReference>
<proteinExistence type="predicted"/>
<name>A0A9P5CPA8_CRYP1</name>
<dbReference type="GO" id="GO:0005506">
    <property type="term" value="F:iron ion binding"/>
    <property type="evidence" value="ECO:0007669"/>
    <property type="project" value="InterPro"/>
</dbReference>
<dbReference type="Proteomes" id="UP000803844">
    <property type="component" value="Unassembled WGS sequence"/>
</dbReference>
<protein>
    <submittedName>
        <fullName evidence="6">Cytochrome P450</fullName>
    </submittedName>
</protein>
<dbReference type="GO" id="GO:0016705">
    <property type="term" value="F:oxidoreductase activity, acting on paired donors, with incorporation or reduction of molecular oxygen"/>
    <property type="evidence" value="ECO:0007669"/>
    <property type="project" value="InterPro"/>
</dbReference>
<keyword evidence="5" id="KW-0812">Transmembrane</keyword>
<dbReference type="FunFam" id="1.10.630.10:FF:000051">
    <property type="entry name" value="Cytochrome P450 monooxygenase (Fum15)"/>
    <property type="match status" value="1"/>
</dbReference>
<dbReference type="Pfam" id="PF00067">
    <property type="entry name" value="p450"/>
    <property type="match status" value="1"/>
</dbReference>
<dbReference type="GO" id="GO:0004497">
    <property type="term" value="F:monooxygenase activity"/>
    <property type="evidence" value="ECO:0007669"/>
    <property type="project" value="InterPro"/>
</dbReference>
<comment type="caution">
    <text evidence="6">The sequence shown here is derived from an EMBL/GenBank/DDBJ whole genome shotgun (WGS) entry which is preliminary data.</text>
</comment>
<dbReference type="EMBL" id="MU032348">
    <property type="protein sequence ID" value="KAF3764976.1"/>
    <property type="molecule type" value="Genomic_DNA"/>
</dbReference>
<comment type="cofactor">
    <cofactor evidence="4">
        <name>heme</name>
        <dbReference type="ChEBI" id="CHEBI:30413"/>
    </cofactor>
</comment>
<dbReference type="InterPro" id="IPR036396">
    <property type="entry name" value="Cyt_P450_sf"/>
</dbReference>
<keyword evidence="1 4" id="KW-0349">Heme</keyword>
<dbReference type="RefSeq" id="XP_040775937.1">
    <property type="nucleotide sequence ID" value="XM_040919020.1"/>
</dbReference>
<dbReference type="Gene3D" id="1.10.630.10">
    <property type="entry name" value="Cytochrome P450"/>
    <property type="match status" value="1"/>
</dbReference>
<evidence type="ECO:0000313" key="7">
    <source>
        <dbReference type="Proteomes" id="UP000803844"/>
    </source>
</evidence>
<dbReference type="InterPro" id="IPR050121">
    <property type="entry name" value="Cytochrome_P450_monoxygenase"/>
</dbReference>
<evidence type="ECO:0000256" key="4">
    <source>
        <dbReference type="PIRSR" id="PIRSR602401-1"/>
    </source>
</evidence>
<dbReference type="InterPro" id="IPR002401">
    <property type="entry name" value="Cyt_P450_E_grp-I"/>
</dbReference>
<evidence type="ECO:0000256" key="5">
    <source>
        <dbReference type="SAM" id="Phobius"/>
    </source>
</evidence>
<dbReference type="PRINTS" id="PR00385">
    <property type="entry name" value="P450"/>
</dbReference>
<dbReference type="PANTHER" id="PTHR24305:SF227">
    <property type="entry name" value="P450, PUTATIVE (EUROFUNG)-RELATED"/>
    <property type="match status" value="1"/>
</dbReference>
<dbReference type="GO" id="GO:0020037">
    <property type="term" value="F:heme binding"/>
    <property type="evidence" value="ECO:0007669"/>
    <property type="project" value="InterPro"/>
</dbReference>
<dbReference type="AlphaFoldDB" id="A0A9P5CPA8"/>
<evidence type="ECO:0000313" key="6">
    <source>
        <dbReference type="EMBL" id="KAF3764976.1"/>
    </source>
</evidence>
<keyword evidence="3 4" id="KW-0408">Iron</keyword>
<dbReference type="CDD" id="cd11069">
    <property type="entry name" value="CYP_FUM15-like"/>
    <property type="match status" value="1"/>
</dbReference>
<evidence type="ECO:0000256" key="3">
    <source>
        <dbReference type="ARBA" id="ARBA00023004"/>
    </source>
</evidence>
<reference evidence="6" key="1">
    <citation type="journal article" date="2020" name="Phytopathology">
        <title>Genome sequence of the chestnut blight fungus Cryphonectria parasitica EP155: A fundamental resource for an archetypical invasive plant pathogen.</title>
        <authorList>
            <person name="Crouch J.A."/>
            <person name="Dawe A."/>
            <person name="Aerts A."/>
            <person name="Barry K."/>
            <person name="Churchill A.C.L."/>
            <person name="Grimwood J."/>
            <person name="Hillman B."/>
            <person name="Milgroom M.G."/>
            <person name="Pangilinan J."/>
            <person name="Smith M."/>
            <person name="Salamov A."/>
            <person name="Schmutz J."/>
            <person name="Yadav J."/>
            <person name="Grigoriev I.V."/>
            <person name="Nuss D."/>
        </authorList>
    </citation>
    <scope>NUCLEOTIDE SEQUENCE</scope>
    <source>
        <strain evidence="6">EP155</strain>
    </source>
</reference>
<organism evidence="6 7">
    <name type="scientific">Cryphonectria parasitica (strain ATCC 38755 / EP155)</name>
    <dbReference type="NCBI Taxonomy" id="660469"/>
    <lineage>
        <taxon>Eukaryota</taxon>
        <taxon>Fungi</taxon>
        <taxon>Dikarya</taxon>
        <taxon>Ascomycota</taxon>
        <taxon>Pezizomycotina</taxon>
        <taxon>Sordariomycetes</taxon>
        <taxon>Sordariomycetidae</taxon>
        <taxon>Diaporthales</taxon>
        <taxon>Cryphonectriaceae</taxon>
        <taxon>Cryphonectria-Endothia species complex</taxon>
        <taxon>Cryphonectria</taxon>
    </lineage>
</organism>
<feature type="transmembrane region" description="Helical" evidence="5">
    <location>
        <begin position="32"/>
        <end position="52"/>
    </location>
</feature>
<keyword evidence="7" id="KW-1185">Reference proteome</keyword>
<dbReference type="GeneID" id="63836149"/>